<feature type="region of interest" description="Disordered" evidence="10">
    <location>
        <begin position="305"/>
        <end position="351"/>
    </location>
</feature>
<dbReference type="Proteomes" id="UP000192578">
    <property type="component" value="Unassembled WGS sequence"/>
</dbReference>
<comment type="catalytic activity">
    <reaction evidence="7 9">
        <text>O-phospho-L-seryl-[protein] + H2O = L-seryl-[protein] + phosphate</text>
        <dbReference type="Rhea" id="RHEA:20629"/>
        <dbReference type="Rhea" id="RHEA-COMP:9863"/>
        <dbReference type="Rhea" id="RHEA-COMP:11604"/>
        <dbReference type="ChEBI" id="CHEBI:15377"/>
        <dbReference type="ChEBI" id="CHEBI:29999"/>
        <dbReference type="ChEBI" id="CHEBI:43474"/>
        <dbReference type="ChEBI" id="CHEBI:83421"/>
        <dbReference type="EC" id="3.1.3.16"/>
    </reaction>
</comment>
<dbReference type="InterPro" id="IPR036420">
    <property type="entry name" value="BRCT_dom_sf"/>
</dbReference>
<comment type="function">
    <text evidence="9">This promotes the activity of RNA polymerase II.</text>
</comment>
<evidence type="ECO:0000256" key="1">
    <source>
        <dbReference type="ARBA" id="ARBA00004123"/>
    </source>
</evidence>
<dbReference type="FunFam" id="3.40.50.10190:FF:000007">
    <property type="entry name" value="RNA polymerase II subunit A C-terminal domain phosphatase"/>
    <property type="match status" value="1"/>
</dbReference>
<proteinExistence type="predicted"/>
<dbReference type="SUPFAM" id="SSF56784">
    <property type="entry name" value="HAD-like"/>
    <property type="match status" value="1"/>
</dbReference>
<protein>
    <recommendedName>
        <fullName evidence="6 9">RNA polymerase II subunit A C-terminal domain phosphatase</fullName>
        <ecNumber evidence="2 9">3.1.3.16</ecNumber>
    </recommendedName>
</protein>
<feature type="compositionally biased region" description="Polar residues" evidence="10">
    <location>
        <begin position="529"/>
        <end position="543"/>
    </location>
</feature>
<dbReference type="PANTHER" id="PTHR23081">
    <property type="entry name" value="RNA POLYMERASE II CTD PHOSPHATASE"/>
    <property type="match status" value="1"/>
</dbReference>
<feature type="domain" description="FCP1 homology" evidence="12">
    <location>
        <begin position="146"/>
        <end position="308"/>
    </location>
</feature>
<feature type="compositionally biased region" description="Basic and acidic residues" evidence="10">
    <location>
        <begin position="640"/>
        <end position="652"/>
    </location>
</feature>
<evidence type="ECO:0000256" key="7">
    <source>
        <dbReference type="ARBA" id="ARBA00047761"/>
    </source>
</evidence>
<name>A0A1W0X3B0_HYPEX</name>
<accession>A0A1W0X3B0</accession>
<evidence type="ECO:0000256" key="9">
    <source>
        <dbReference type="RuleBase" id="RU366066"/>
    </source>
</evidence>
<dbReference type="GO" id="GO:0005634">
    <property type="term" value="C:nucleus"/>
    <property type="evidence" value="ECO:0007669"/>
    <property type="project" value="UniProtKB-SubCell"/>
</dbReference>
<dbReference type="SMART" id="SM00292">
    <property type="entry name" value="BRCT"/>
    <property type="match status" value="1"/>
</dbReference>
<evidence type="ECO:0000256" key="10">
    <source>
        <dbReference type="SAM" id="MobiDB-lite"/>
    </source>
</evidence>
<dbReference type="CDD" id="cd07521">
    <property type="entry name" value="HAD_FCP1-like"/>
    <property type="match status" value="1"/>
</dbReference>
<dbReference type="GO" id="GO:0008420">
    <property type="term" value="F:RNA polymerase II CTD heptapeptide repeat phosphatase activity"/>
    <property type="evidence" value="ECO:0007669"/>
    <property type="project" value="UniProtKB-UniRule"/>
</dbReference>
<dbReference type="InterPro" id="IPR023214">
    <property type="entry name" value="HAD_sf"/>
</dbReference>
<evidence type="ECO:0000256" key="5">
    <source>
        <dbReference type="ARBA" id="ARBA00023242"/>
    </source>
</evidence>
<evidence type="ECO:0000256" key="6">
    <source>
        <dbReference type="ARBA" id="ARBA00040602"/>
    </source>
</evidence>
<dbReference type="EC" id="3.1.3.16" evidence="2 9"/>
<dbReference type="Pfam" id="PF03031">
    <property type="entry name" value="NIF"/>
    <property type="match status" value="1"/>
</dbReference>
<dbReference type="Gene3D" id="3.40.50.1000">
    <property type="entry name" value="HAD superfamily/HAD-like"/>
    <property type="match status" value="1"/>
</dbReference>
<evidence type="ECO:0000256" key="2">
    <source>
        <dbReference type="ARBA" id="ARBA00013081"/>
    </source>
</evidence>
<dbReference type="InterPro" id="IPR036412">
    <property type="entry name" value="HAD-like_sf"/>
</dbReference>
<dbReference type="InterPro" id="IPR039189">
    <property type="entry name" value="Fcp1"/>
</dbReference>
<evidence type="ECO:0000256" key="3">
    <source>
        <dbReference type="ARBA" id="ARBA00022801"/>
    </source>
</evidence>
<dbReference type="EMBL" id="MTYJ01000020">
    <property type="protein sequence ID" value="OQV21995.1"/>
    <property type="molecule type" value="Genomic_DNA"/>
</dbReference>
<feature type="compositionally biased region" description="Low complexity" evidence="10">
    <location>
        <begin position="544"/>
        <end position="556"/>
    </location>
</feature>
<dbReference type="InterPro" id="IPR004274">
    <property type="entry name" value="FCP1_dom"/>
</dbReference>
<dbReference type="Gene3D" id="3.40.50.10190">
    <property type="entry name" value="BRCT domain"/>
    <property type="match status" value="1"/>
</dbReference>
<dbReference type="NCBIfam" id="TIGR02250">
    <property type="entry name" value="FCP1_euk"/>
    <property type="match status" value="1"/>
</dbReference>
<dbReference type="PANTHER" id="PTHR23081:SF36">
    <property type="entry name" value="RNA POLYMERASE II SUBUNIT A C-TERMINAL DOMAIN PHOSPHATASE"/>
    <property type="match status" value="1"/>
</dbReference>
<keyword evidence="14" id="KW-1185">Reference proteome</keyword>
<comment type="subcellular location">
    <subcellularLocation>
        <location evidence="1 9">Nucleus</location>
    </subcellularLocation>
</comment>
<dbReference type="InterPro" id="IPR011947">
    <property type="entry name" value="FCP1_euk"/>
</dbReference>
<keyword evidence="4" id="KW-0904">Protein phosphatase</keyword>
<dbReference type="AlphaFoldDB" id="A0A1W0X3B0"/>
<feature type="region of interest" description="Disordered" evidence="10">
    <location>
        <begin position="519"/>
        <end position="567"/>
    </location>
</feature>
<feature type="region of interest" description="Disordered" evidence="10">
    <location>
        <begin position="587"/>
        <end position="692"/>
    </location>
</feature>
<feature type="compositionally biased region" description="Acidic residues" evidence="10">
    <location>
        <begin position="623"/>
        <end position="639"/>
    </location>
</feature>
<keyword evidence="3 9" id="KW-0378">Hydrolase</keyword>
<dbReference type="PROSITE" id="PS50172">
    <property type="entry name" value="BRCT"/>
    <property type="match status" value="1"/>
</dbReference>
<evidence type="ECO:0000259" key="11">
    <source>
        <dbReference type="PROSITE" id="PS50172"/>
    </source>
</evidence>
<gene>
    <name evidence="13" type="ORF">BV898_04205</name>
</gene>
<organism evidence="13 14">
    <name type="scientific">Hypsibius exemplaris</name>
    <name type="common">Freshwater tardigrade</name>
    <dbReference type="NCBI Taxonomy" id="2072580"/>
    <lineage>
        <taxon>Eukaryota</taxon>
        <taxon>Metazoa</taxon>
        <taxon>Ecdysozoa</taxon>
        <taxon>Tardigrada</taxon>
        <taxon>Eutardigrada</taxon>
        <taxon>Parachela</taxon>
        <taxon>Hypsibioidea</taxon>
        <taxon>Hypsibiidae</taxon>
        <taxon>Hypsibius</taxon>
    </lineage>
</organism>
<dbReference type="OrthoDB" id="10249888at2759"/>
<dbReference type="Gene3D" id="2.40.50.100">
    <property type="match status" value="1"/>
</dbReference>
<feature type="domain" description="BRCT" evidence="11">
    <location>
        <begin position="410"/>
        <end position="511"/>
    </location>
</feature>
<dbReference type="CDD" id="cd17729">
    <property type="entry name" value="BRCT_CTDP1"/>
    <property type="match status" value="1"/>
</dbReference>
<dbReference type="Gene3D" id="1.10.287.10">
    <property type="entry name" value="S15/NS1, RNA-binding"/>
    <property type="match status" value="1"/>
</dbReference>
<comment type="caution">
    <text evidence="13">The sequence shown here is derived from an EMBL/GenBank/DDBJ whole genome shotgun (WGS) entry which is preliminary data.</text>
</comment>
<evidence type="ECO:0000256" key="8">
    <source>
        <dbReference type="ARBA" id="ARBA00048336"/>
    </source>
</evidence>
<feature type="compositionally biased region" description="Acidic residues" evidence="10">
    <location>
        <begin position="668"/>
        <end position="677"/>
    </location>
</feature>
<sequence length="692" mass="77154">MEVINFNGASSARVTKIKVRRNELVAKDQILLLYDSSPGEDSSSSPVGDGKFRAKFLGSVVNFLVKEGDTIQEGTPLFSMSRGCPHAVVMKDMCADCGSDLRLDGQRGVRMEKVTAAVPMVHSIPELIVSNEQAEKLGQDDVTRMLKARRLALLVDLDQTLIHTTTDNVSNQVADIHHFQLHGPKSPWYHTKLRPGTVEFLADIKKCYELHICTFGTRMYAHQIAKILDPDGALFSHRILSRDELLDPFLKTANMKSLFPCGDQMVCIIDDREDVWNYSPNLVHVKPYHYFKNVGDINAPFPKVLTKTSEPGRSENLLSASSSNGKPDRPPRPPPESVRHQYESRFGDEGQEESDDYLLYLKQTLTTIHDAFYQLYDENADRSTSDDSSLADGEDATKKEPDLKNIVPYVRKKVLQGCNIVFTGLFPHDVQSDEKSKALSLAKSFGAEVTDDLVTKEMDEGKFTTHLVAAKDGTVKVTTARKTGYIYIVAPDWLTESIRRWEKVDERLYPLTETTKGPEAFLRDYQRPRPSSTQITGSGTPSNAPATDVPSTSSSSAEEDSSKAKRDTLASLSGLSADILHNMEDEIDDAMGDGSSSSSSEDEEDIFRETNATTSKKRKRDDLDLESDNDDEEEEDEDERDAKFLKSEELKLSSESSSSSDEEHRFSDDDEDDDDSALGELADALDRQLSEE</sequence>
<dbReference type="Pfam" id="PF00533">
    <property type="entry name" value="BRCT"/>
    <property type="match status" value="1"/>
</dbReference>
<dbReference type="SUPFAM" id="SSF52113">
    <property type="entry name" value="BRCT domain"/>
    <property type="match status" value="1"/>
</dbReference>
<feature type="compositionally biased region" description="Basic and acidic residues" evidence="10">
    <location>
        <begin position="326"/>
        <end position="348"/>
    </location>
</feature>
<dbReference type="PROSITE" id="PS50969">
    <property type="entry name" value="FCP1"/>
    <property type="match status" value="1"/>
</dbReference>
<evidence type="ECO:0000313" key="14">
    <source>
        <dbReference type="Proteomes" id="UP000192578"/>
    </source>
</evidence>
<evidence type="ECO:0000313" key="13">
    <source>
        <dbReference type="EMBL" id="OQV21995.1"/>
    </source>
</evidence>
<reference evidence="14" key="1">
    <citation type="submission" date="2017-01" db="EMBL/GenBank/DDBJ databases">
        <title>Comparative genomics of anhydrobiosis in the tardigrade Hypsibius dujardini.</title>
        <authorList>
            <person name="Yoshida Y."/>
            <person name="Koutsovoulos G."/>
            <person name="Laetsch D."/>
            <person name="Stevens L."/>
            <person name="Kumar S."/>
            <person name="Horikawa D."/>
            <person name="Ishino K."/>
            <person name="Komine S."/>
            <person name="Tomita M."/>
            <person name="Blaxter M."/>
            <person name="Arakawa K."/>
        </authorList>
    </citation>
    <scope>NUCLEOTIDE SEQUENCE [LARGE SCALE GENOMIC DNA]</scope>
    <source>
        <strain evidence="14">Z151</strain>
    </source>
</reference>
<evidence type="ECO:0000256" key="4">
    <source>
        <dbReference type="ARBA" id="ARBA00022912"/>
    </source>
</evidence>
<dbReference type="SMART" id="SM00577">
    <property type="entry name" value="CPDc"/>
    <property type="match status" value="1"/>
</dbReference>
<comment type="catalytic activity">
    <reaction evidence="8 9">
        <text>O-phospho-L-threonyl-[protein] + H2O = L-threonyl-[protein] + phosphate</text>
        <dbReference type="Rhea" id="RHEA:47004"/>
        <dbReference type="Rhea" id="RHEA-COMP:11060"/>
        <dbReference type="Rhea" id="RHEA-COMP:11605"/>
        <dbReference type="ChEBI" id="CHEBI:15377"/>
        <dbReference type="ChEBI" id="CHEBI:30013"/>
        <dbReference type="ChEBI" id="CHEBI:43474"/>
        <dbReference type="ChEBI" id="CHEBI:61977"/>
        <dbReference type="EC" id="3.1.3.16"/>
    </reaction>
</comment>
<evidence type="ECO:0000259" key="12">
    <source>
        <dbReference type="PROSITE" id="PS50969"/>
    </source>
</evidence>
<feature type="compositionally biased region" description="Polar residues" evidence="10">
    <location>
        <begin position="306"/>
        <end position="325"/>
    </location>
</feature>
<keyword evidence="5 9" id="KW-0539">Nucleus</keyword>
<dbReference type="InterPro" id="IPR001357">
    <property type="entry name" value="BRCT_dom"/>
</dbReference>